<comment type="caution">
    <text evidence="1">The sequence shown here is derived from an EMBL/GenBank/DDBJ whole genome shotgun (WGS) entry which is preliminary data.</text>
</comment>
<gene>
    <name evidence="1" type="ORF">GCM10010492_43410</name>
</gene>
<organism evidence="1 2">
    <name type="scientific">Saccharothrix mutabilis subsp. mutabilis</name>
    <dbReference type="NCBI Taxonomy" id="66855"/>
    <lineage>
        <taxon>Bacteria</taxon>
        <taxon>Bacillati</taxon>
        <taxon>Actinomycetota</taxon>
        <taxon>Actinomycetes</taxon>
        <taxon>Pseudonocardiales</taxon>
        <taxon>Pseudonocardiaceae</taxon>
        <taxon>Saccharothrix</taxon>
    </lineage>
</organism>
<dbReference type="Proteomes" id="UP001500416">
    <property type="component" value="Unassembled WGS sequence"/>
</dbReference>
<name>A0ABN0U5L5_9PSEU</name>
<keyword evidence="2" id="KW-1185">Reference proteome</keyword>
<protein>
    <recommendedName>
        <fullName evidence="3">Antitoxin</fullName>
    </recommendedName>
</protein>
<sequence length="239" mass="26010">MFRFEEPLNESEIGIREARMRLPALLSTVESGSHVVHVTRRGKRVSALVSPDVAESIVAVRGARGPVIPGDIAGAIKLVEALMAEDEARAPSIDTKETRREALVGACLTLVDIMLPDPVLNEGELEVDLDEGGQETKYVADFLVRSLYRHPHVRTAALEAIPLIAGSIWAAQVQGSAAEHRLTIPAEVSIGECYGWVIALWQLCRLINAVCGDGAAEELMYTIEEYCRTTYAGTRFEVG</sequence>
<accession>A0ABN0U5L5</accession>
<dbReference type="Gene3D" id="3.40.1620.10">
    <property type="entry name" value="YefM-like domain"/>
    <property type="match status" value="1"/>
</dbReference>
<dbReference type="RefSeq" id="WP_343935670.1">
    <property type="nucleotide sequence ID" value="NZ_BAAABU010000009.1"/>
</dbReference>
<evidence type="ECO:0000313" key="1">
    <source>
        <dbReference type="EMBL" id="GAA0239541.1"/>
    </source>
</evidence>
<evidence type="ECO:0008006" key="3">
    <source>
        <dbReference type="Google" id="ProtNLM"/>
    </source>
</evidence>
<evidence type="ECO:0000313" key="2">
    <source>
        <dbReference type="Proteomes" id="UP001500416"/>
    </source>
</evidence>
<reference evidence="1 2" key="1">
    <citation type="journal article" date="2019" name="Int. J. Syst. Evol. Microbiol.">
        <title>The Global Catalogue of Microorganisms (GCM) 10K type strain sequencing project: providing services to taxonomists for standard genome sequencing and annotation.</title>
        <authorList>
            <consortium name="The Broad Institute Genomics Platform"/>
            <consortium name="The Broad Institute Genome Sequencing Center for Infectious Disease"/>
            <person name="Wu L."/>
            <person name="Ma J."/>
        </authorList>
    </citation>
    <scope>NUCLEOTIDE SEQUENCE [LARGE SCALE GENOMIC DNA]</scope>
    <source>
        <strain evidence="1 2">JCM 3380</strain>
    </source>
</reference>
<dbReference type="EMBL" id="BAAABU010000009">
    <property type="protein sequence ID" value="GAA0239541.1"/>
    <property type="molecule type" value="Genomic_DNA"/>
</dbReference>
<proteinExistence type="predicted"/>